<evidence type="ECO:0000313" key="3">
    <source>
        <dbReference type="Proteomes" id="UP000001555"/>
    </source>
</evidence>
<proteinExistence type="predicted"/>
<dbReference type="EnsemblMetazoa" id="ISCW003716-RA">
    <property type="protein sequence ID" value="ISCW003716-PA"/>
    <property type="gene ID" value="ISCW003716"/>
</dbReference>
<keyword evidence="3" id="KW-1185">Reference proteome</keyword>
<dbReference type="VEuPathDB" id="VectorBase:ISCI003716"/>
<dbReference type="HOGENOM" id="CLU_1888035_0_0_1"/>
<dbReference type="AlphaFoldDB" id="B7PE71"/>
<sequence length="135" mass="14264">MEMGLTCSLCTSLLSRTISLSRRSSDAFSLEISISMANTAPGAMDELRRPTLLLSLCWHPGLGQEEAALAGDGDTARPPPAAAWPTALWAAPMVTTVMVTGPSPPFLHAVQALTGLQHHDELPKEADRLGSSDDV</sequence>
<dbReference type="PaxDb" id="6945-B7PE71"/>
<gene>
    <name evidence="1" type="ORF">IscW_ISCW003716</name>
</gene>
<reference evidence="2" key="2">
    <citation type="submission" date="2020-05" db="UniProtKB">
        <authorList>
            <consortium name="EnsemblMetazoa"/>
        </authorList>
    </citation>
    <scope>IDENTIFICATION</scope>
    <source>
        <strain evidence="2">wikel</strain>
    </source>
</reference>
<dbReference type="Proteomes" id="UP000001555">
    <property type="component" value="Unassembled WGS sequence"/>
</dbReference>
<evidence type="ECO:0000313" key="1">
    <source>
        <dbReference type="EMBL" id="EEC04893.1"/>
    </source>
</evidence>
<organism>
    <name type="scientific">Ixodes scapularis</name>
    <name type="common">Black-legged tick</name>
    <name type="synonym">Deer tick</name>
    <dbReference type="NCBI Taxonomy" id="6945"/>
    <lineage>
        <taxon>Eukaryota</taxon>
        <taxon>Metazoa</taxon>
        <taxon>Ecdysozoa</taxon>
        <taxon>Arthropoda</taxon>
        <taxon>Chelicerata</taxon>
        <taxon>Arachnida</taxon>
        <taxon>Acari</taxon>
        <taxon>Parasitiformes</taxon>
        <taxon>Ixodida</taxon>
        <taxon>Ixodoidea</taxon>
        <taxon>Ixodidae</taxon>
        <taxon>Ixodinae</taxon>
        <taxon>Ixodes</taxon>
    </lineage>
</organism>
<evidence type="ECO:0000313" key="2">
    <source>
        <dbReference type="EnsemblMetazoa" id="ISCW003716-PA"/>
    </source>
</evidence>
<dbReference type="InParanoid" id="B7PE71"/>
<dbReference type="EMBL" id="DS694036">
    <property type="protein sequence ID" value="EEC04893.1"/>
    <property type="molecule type" value="Genomic_DNA"/>
</dbReference>
<dbReference type="EMBL" id="ABJB010531679">
    <property type="status" value="NOT_ANNOTATED_CDS"/>
    <property type="molecule type" value="Genomic_DNA"/>
</dbReference>
<dbReference type="VEuPathDB" id="VectorBase:ISCW003716"/>
<name>B7PE71_IXOSC</name>
<protein>
    <submittedName>
        <fullName evidence="1 2">Uncharacterized protein</fullName>
    </submittedName>
</protein>
<reference evidence="1 3" key="1">
    <citation type="submission" date="2008-03" db="EMBL/GenBank/DDBJ databases">
        <title>Annotation of Ixodes scapularis.</title>
        <authorList>
            <consortium name="Ixodes scapularis Genome Project Consortium"/>
            <person name="Caler E."/>
            <person name="Hannick L.I."/>
            <person name="Bidwell S."/>
            <person name="Joardar V."/>
            <person name="Thiagarajan M."/>
            <person name="Amedeo P."/>
            <person name="Galinsky K.J."/>
            <person name="Schobel S."/>
            <person name="Inman J."/>
            <person name="Hostetler J."/>
            <person name="Miller J."/>
            <person name="Hammond M."/>
            <person name="Megy K."/>
            <person name="Lawson D."/>
            <person name="Kodira C."/>
            <person name="Sutton G."/>
            <person name="Meyer J."/>
            <person name="Hill C.A."/>
            <person name="Birren B."/>
            <person name="Nene V."/>
            <person name="Collins F."/>
            <person name="Alarcon-Chaidez F."/>
            <person name="Wikel S."/>
            <person name="Strausberg R."/>
        </authorList>
    </citation>
    <scope>NUCLEOTIDE SEQUENCE [LARGE SCALE GENOMIC DNA]</scope>
    <source>
        <strain evidence="3">Wikel</strain>
        <strain evidence="1">Wikel colony</strain>
    </source>
</reference>
<accession>B7PE71</accession>